<dbReference type="EMBL" id="HBUF01132060">
    <property type="protein sequence ID" value="CAG6644389.1"/>
    <property type="molecule type" value="Transcribed_RNA"/>
</dbReference>
<protein>
    <submittedName>
        <fullName evidence="1">Uncharacterized protein</fullName>
    </submittedName>
</protein>
<proteinExistence type="predicted"/>
<name>A0A8D8W4E1_9HEMI</name>
<dbReference type="AlphaFoldDB" id="A0A8D8W4E1"/>
<reference evidence="1" key="1">
    <citation type="submission" date="2021-05" db="EMBL/GenBank/DDBJ databases">
        <authorList>
            <person name="Alioto T."/>
            <person name="Alioto T."/>
            <person name="Gomez Garrido J."/>
        </authorList>
    </citation>
    <scope>NUCLEOTIDE SEQUENCE</scope>
</reference>
<sequence length="123" mass="14705">MQTLQTLDINQCLLWRFRGRYKIQAKDAQHLLCASKGPVKAMRWRMVLEMLEYLVAKVESPQNNCYFHVYKQSSCTHRSPRQQNHTLNNKTRINNNFLYHYLKRRSSIFSMSFVSKCLKCQTI</sequence>
<evidence type="ECO:0000313" key="1">
    <source>
        <dbReference type="EMBL" id="CAG6644389.1"/>
    </source>
</evidence>
<accession>A0A8D8W4E1</accession>
<organism evidence="1">
    <name type="scientific">Cacopsylla melanoneura</name>
    <dbReference type="NCBI Taxonomy" id="428564"/>
    <lineage>
        <taxon>Eukaryota</taxon>
        <taxon>Metazoa</taxon>
        <taxon>Ecdysozoa</taxon>
        <taxon>Arthropoda</taxon>
        <taxon>Hexapoda</taxon>
        <taxon>Insecta</taxon>
        <taxon>Pterygota</taxon>
        <taxon>Neoptera</taxon>
        <taxon>Paraneoptera</taxon>
        <taxon>Hemiptera</taxon>
        <taxon>Sternorrhyncha</taxon>
        <taxon>Psylloidea</taxon>
        <taxon>Psyllidae</taxon>
        <taxon>Psyllinae</taxon>
        <taxon>Cacopsylla</taxon>
    </lineage>
</organism>